<dbReference type="EMBL" id="JAPDHW010000006">
    <property type="protein sequence ID" value="MCW3168937.1"/>
    <property type="molecule type" value="Genomic_DNA"/>
</dbReference>
<comment type="caution">
    <text evidence="1">The sequence shown here is derived from an EMBL/GenBank/DDBJ whole genome shotgun (WGS) entry which is preliminary data.</text>
</comment>
<proteinExistence type="predicted"/>
<accession>A0ABT3HYQ6</accession>
<name>A0ABT3HYQ6_9FLAO</name>
<dbReference type="Proteomes" id="UP001163731">
    <property type="component" value="Unassembled WGS sequence"/>
</dbReference>
<reference evidence="1" key="1">
    <citation type="submission" date="2022-10" db="EMBL/GenBank/DDBJ databases">
        <title>Chryseobacterium babae sp. nov. isolated from the gut of the beetle Oryctes rhinoceros, and Chryseobacterium kimseyorum sp. nov., isolated from a stick insect rearing cage.</title>
        <authorList>
            <person name="Shelomi M."/>
            <person name="Han C.-J."/>
            <person name="Chen W.-M."/>
            <person name="Chen H.-K."/>
            <person name="Liaw S.-J."/>
            <person name="Muhle E."/>
            <person name="Clermont D."/>
        </authorList>
    </citation>
    <scope>NUCLEOTIDE SEQUENCE</scope>
    <source>
        <strain evidence="1">09-1422</strain>
    </source>
</reference>
<protein>
    <submittedName>
        <fullName evidence="1">Uncharacterized protein</fullName>
    </submittedName>
</protein>
<keyword evidence="2" id="KW-1185">Reference proteome</keyword>
<evidence type="ECO:0000313" key="2">
    <source>
        <dbReference type="Proteomes" id="UP001163731"/>
    </source>
</evidence>
<sequence length="54" mass="6365">MPDQITEEQLEEMIADLKEQLECTSDDTISDELIKEIKFRESQLKELIIKNNII</sequence>
<evidence type="ECO:0000313" key="1">
    <source>
        <dbReference type="EMBL" id="MCW3168937.1"/>
    </source>
</evidence>
<gene>
    <name evidence="1" type="ORF">OMO38_10425</name>
</gene>
<dbReference type="RefSeq" id="WP_264750119.1">
    <property type="nucleotide sequence ID" value="NZ_JAPDHW010000006.1"/>
</dbReference>
<organism evidence="1 2">
    <name type="scientific">Chryseobacterium kimseyorum</name>
    <dbReference type="NCBI Taxonomy" id="2984028"/>
    <lineage>
        <taxon>Bacteria</taxon>
        <taxon>Pseudomonadati</taxon>
        <taxon>Bacteroidota</taxon>
        <taxon>Flavobacteriia</taxon>
        <taxon>Flavobacteriales</taxon>
        <taxon>Weeksellaceae</taxon>
        <taxon>Chryseobacterium group</taxon>
        <taxon>Chryseobacterium</taxon>
    </lineage>
</organism>